<name>A0ABQ2NY77_9BACI</name>
<evidence type="ECO:0000313" key="2">
    <source>
        <dbReference type="EMBL" id="GGP13528.1"/>
    </source>
</evidence>
<feature type="region of interest" description="Disordered" evidence="1">
    <location>
        <begin position="1"/>
        <end position="21"/>
    </location>
</feature>
<reference evidence="3" key="1">
    <citation type="journal article" date="2019" name="Int. J. Syst. Evol. Microbiol.">
        <title>The Global Catalogue of Microorganisms (GCM) 10K type strain sequencing project: providing services to taxonomists for standard genome sequencing and annotation.</title>
        <authorList>
            <consortium name="The Broad Institute Genomics Platform"/>
            <consortium name="The Broad Institute Genome Sequencing Center for Infectious Disease"/>
            <person name="Wu L."/>
            <person name="Ma J."/>
        </authorList>
    </citation>
    <scope>NUCLEOTIDE SEQUENCE [LARGE SCALE GENOMIC DNA]</scope>
    <source>
        <strain evidence="3">CGMCC 1.7693</strain>
    </source>
</reference>
<evidence type="ECO:0000256" key="1">
    <source>
        <dbReference type="SAM" id="MobiDB-lite"/>
    </source>
</evidence>
<proteinExistence type="predicted"/>
<dbReference type="Proteomes" id="UP000641206">
    <property type="component" value="Unassembled WGS sequence"/>
</dbReference>
<dbReference type="EMBL" id="BMLW01000010">
    <property type="protein sequence ID" value="GGP13528.1"/>
    <property type="molecule type" value="Genomic_DNA"/>
</dbReference>
<organism evidence="2 3">
    <name type="scientific">Oceanobacillus neutriphilus</name>
    <dbReference type="NCBI Taxonomy" id="531815"/>
    <lineage>
        <taxon>Bacteria</taxon>
        <taxon>Bacillati</taxon>
        <taxon>Bacillota</taxon>
        <taxon>Bacilli</taxon>
        <taxon>Bacillales</taxon>
        <taxon>Bacillaceae</taxon>
        <taxon>Oceanobacillus</taxon>
    </lineage>
</organism>
<comment type="caution">
    <text evidence="2">The sequence shown here is derived from an EMBL/GenBank/DDBJ whole genome shotgun (WGS) entry which is preliminary data.</text>
</comment>
<keyword evidence="3" id="KW-1185">Reference proteome</keyword>
<evidence type="ECO:0000313" key="3">
    <source>
        <dbReference type="Proteomes" id="UP000641206"/>
    </source>
</evidence>
<accession>A0ABQ2NY77</accession>
<protein>
    <submittedName>
        <fullName evidence="2">Uncharacterized protein</fullName>
    </submittedName>
</protein>
<dbReference type="RefSeq" id="WP_188735520.1">
    <property type="nucleotide sequence ID" value="NZ_BMLW01000010.1"/>
</dbReference>
<gene>
    <name evidence="2" type="ORF">GCM10011346_33880</name>
</gene>
<sequence length="108" mass="12684">MTAEHNPEQQQTPSYPEGMTERYNRWEAQYKSIMDADLGAIERDNQLKSSFINFVTDALSSHDYKEARTMSSDYRELMFDVSIEMNREMQKELDELAESFKEVAELQS</sequence>